<dbReference type="InterPro" id="IPR001506">
    <property type="entry name" value="Peptidase_M12A"/>
</dbReference>
<dbReference type="Proteomes" id="UP000053766">
    <property type="component" value="Unassembled WGS sequence"/>
</dbReference>
<dbReference type="InterPro" id="IPR024079">
    <property type="entry name" value="MetalloPept_cat_dom_sf"/>
</dbReference>
<protein>
    <submittedName>
        <fullName evidence="13">CUB domain protein</fullName>
    </submittedName>
</protein>
<keyword evidence="2" id="KW-0645">Protease</keyword>
<dbReference type="Gene3D" id="3.40.390.10">
    <property type="entry name" value="Collagenase (Catalytic Domain)"/>
    <property type="match status" value="1"/>
</dbReference>
<dbReference type="SUPFAM" id="SSF55486">
    <property type="entry name" value="Metalloproteases ('zincins'), catalytic domain"/>
    <property type="match status" value="1"/>
</dbReference>
<dbReference type="GO" id="GO:0006508">
    <property type="term" value="P:proteolysis"/>
    <property type="evidence" value="ECO:0007669"/>
    <property type="project" value="UniProtKB-KW"/>
</dbReference>
<dbReference type="PROSITE" id="PS01180">
    <property type="entry name" value="CUB"/>
    <property type="match status" value="1"/>
</dbReference>
<gene>
    <name evidence="13" type="ORF">DICVIV_12274</name>
</gene>
<evidence type="ECO:0000256" key="6">
    <source>
        <dbReference type="ARBA" id="ARBA00023049"/>
    </source>
</evidence>
<feature type="compositionally biased region" description="Polar residues" evidence="10">
    <location>
        <begin position="223"/>
        <end position="238"/>
    </location>
</feature>
<evidence type="ECO:0000256" key="3">
    <source>
        <dbReference type="ARBA" id="ARBA00022723"/>
    </source>
</evidence>
<dbReference type="Pfam" id="PF00431">
    <property type="entry name" value="CUB"/>
    <property type="match status" value="1"/>
</dbReference>
<dbReference type="AlphaFoldDB" id="A0A0D8XAZ9"/>
<keyword evidence="1" id="KW-0245">EGF-like domain</keyword>
<keyword evidence="3" id="KW-0479">Metal-binding</keyword>
<keyword evidence="14" id="KW-1185">Reference proteome</keyword>
<dbReference type="SMART" id="SM00209">
    <property type="entry name" value="TSP1"/>
    <property type="match status" value="1"/>
</dbReference>
<evidence type="ECO:0000259" key="11">
    <source>
        <dbReference type="PROSITE" id="PS01180"/>
    </source>
</evidence>
<evidence type="ECO:0000256" key="2">
    <source>
        <dbReference type="ARBA" id="ARBA00022670"/>
    </source>
</evidence>
<dbReference type="InterPro" id="IPR035914">
    <property type="entry name" value="Sperma_CUB_dom_sf"/>
</dbReference>
<keyword evidence="4" id="KW-0378">Hydrolase</keyword>
<evidence type="ECO:0000256" key="7">
    <source>
        <dbReference type="ARBA" id="ARBA00023157"/>
    </source>
</evidence>
<keyword evidence="5" id="KW-0862">Zinc</keyword>
<evidence type="ECO:0000259" key="12">
    <source>
        <dbReference type="PROSITE" id="PS51864"/>
    </source>
</evidence>
<dbReference type="Gene3D" id="2.20.100.10">
    <property type="entry name" value="Thrombospondin type-1 (TSP1) repeat"/>
    <property type="match status" value="1"/>
</dbReference>
<evidence type="ECO:0000256" key="10">
    <source>
        <dbReference type="SAM" id="MobiDB-lite"/>
    </source>
</evidence>
<dbReference type="GO" id="GO:0004222">
    <property type="term" value="F:metalloendopeptidase activity"/>
    <property type="evidence" value="ECO:0007669"/>
    <property type="project" value="InterPro"/>
</dbReference>
<dbReference type="Gene3D" id="2.60.120.290">
    <property type="entry name" value="Spermadhesin, CUB domain"/>
    <property type="match status" value="1"/>
</dbReference>
<dbReference type="PANTHER" id="PTHR10127:SF810">
    <property type="entry name" value="ZINC METALLOPROTEINASE NAS-38"/>
    <property type="match status" value="1"/>
</dbReference>
<dbReference type="PROSITE" id="PS50092">
    <property type="entry name" value="TSP1"/>
    <property type="match status" value="1"/>
</dbReference>
<dbReference type="CDD" id="cd00041">
    <property type="entry name" value="CUB"/>
    <property type="match status" value="1"/>
</dbReference>
<dbReference type="Pfam" id="PF01400">
    <property type="entry name" value="Astacin"/>
    <property type="match status" value="1"/>
</dbReference>
<feature type="domain" description="Peptidase M12A" evidence="12">
    <location>
        <begin position="1"/>
        <end position="65"/>
    </location>
</feature>
<feature type="domain" description="CUB" evidence="11">
    <location>
        <begin position="108"/>
        <end position="222"/>
    </location>
</feature>
<comment type="caution">
    <text evidence="9">Lacks conserved residue(s) required for the propagation of feature annotation.</text>
</comment>
<feature type="region of interest" description="Disordered" evidence="10">
    <location>
        <begin position="223"/>
        <end position="244"/>
    </location>
</feature>
<dbReference type="SMART" id="SM00042">
    <property type="entry name" value="CUB"/>
    <property type="match status" value="1"/>
</dbReference>
<reference evidence="14" key="2">
    <citation type="journal article" date="2016" name="Sci. Rep.">
        <title>Dictyocaulus viviparus genome, variome and transcriptome elucidate lungworm biology and support future intervention.</title>
        <authorList>
            <person name="McNulty S.N."/>
            <person name="Strube C."/>
            <person name="Rosa B.A."/>
            <person name="Martin J.C."/>
            <person name="Tyagi R."/>
            <person name="Choi Y.J."/>
            <person name="Wang Q."/>
            <person name="Hallsworth Pepin K."/>
            <person name="Zhang X."/>
            <person name="Ozersky P."/>
            <person name="Wilson R.K."/>
            <person name="Sternberg P.W."/>
            <person name="Gasser R.B."/>
            <person name="Mitreva M."/>
        </authorList>
    </citation>
    <scope>NUCLEOTIDE SEQUENCE [LARGE SCALE GENOMIC DNA]</scope>
    <source>
        <strain evidence="14">HannoverDv2000</strain>
    </source>
</reference>
<evidence type="ECO:0000256" key="8">
    <source>
        <dbReference type="ARBA" id="ARBA00023180"/>
    </source>
</evidence>
<evidence type="ECO:0000313" key="14">
    <source>
        <dbReference type="Proteomes" id="UP000053766"/>
    </source>
</evidence>
<dbReference type="GO" id="GO:0046872">
    <property type="term" value="F:metal ion binding"/>
    <property type="evidence" value="ECO:0007669"/>
    <property type="project" value="UniProtKB-KW"/>
</dbReference>
<proteinExistence type="predicted"/>
<sequence>MWTSDQLNVISVPGSVMHYGPYGFASDPYTPTIRTLERGQQSTIGQRSGPSFLDFQVINVAYGCSDHCPSIHCFHNGYPNPNNCLICACPDGLSGPFCEAVKPSSGACGGVLMAYKNPQYITSPNYPNHFNEGDECYWILRTVTGDRIFMDFVDDFEFLCEDTCDKSYVEVKYHNDKRLTGSRHCCSSLPDQRFISFDNEMLVLMKGSVGGYRGFRARFWSNTDEPNTEEATTQQPPNVETRRKTTKDIFPLSLEVVTEVTTESSVISSSVTKKLQLSTKQYQSTVPPKWERRYTTVTSLLSTIDFSSVPTTKHNLVTNSFSRTRLPYSTDAPMTLEECRCGDWSEWMGECSQRCGGCGHRTRIRECRNTDCRNEEKRLCNFGVCPTGTNFLINNGEFHILWRGCCVGLFRSGDKCAALETERNPFLQIISSLLNIHDSKGNITSIPRRISRGEH</sequence>
<dbReference type="InterPro" id="IPR000884">
    <property type="entry name" value="TSP1_rpt"/>
</dbReference>
<dbReference type="InterPro" id="IPR036383">
    <property type="entry name" value="TSP1_rpt_sf"/>
</dbReference>
<evidence type="ECO:0000256" key="9">
    <source>
        <dbReference type="PROSITE-ProRule" id="PRU00059"/>
    </source>
</evidence>
<reference evidence="13 14" key="1">
    <citation type="submission" date="2013-11" db="EMBL/GenBank/DDBJ databases">
        <title>Draft genome of the bovine lungworm Dictyocaulus viviparus.</title>
        <authorList>
            <person name="Mitreva M."/>
        </authorList>
    </citation>
    <scope>NUCLEOTIDE SEQUENCE [LARGE SCALE GENOMIC DNA]</scope>
    <source>
        <strain evidence="13 14">HannoverDv2000</strain>
    </source>
</reference>
<keyword evidence="8" id="KW-0325">Glycoprotein</keyword>
<organism evidence="13 14">
    <name type="scientific">Dictyocaulus viviparus</name>
    <name type="common">Bovine lungworm</name>
    <dbReference type="NCBI Taxonomy" id="29172"/>
    <lineage>
        <taxon>Eukaryota</taxon>
        <taxon>Metazoa</taxon>
        <taxon>Ecdysozoa</taxon>
        <taxon>Nematoda</taxon>
        <taxon>Chromadorea</taxon>
        <taxon>Rhabditida</taxon>
        <taxon>Rhabditina</taxon>
        <taxon>Rhabditomorpha</taxon>
        <taxon>Strongyloidea</taxon>
        <taxon>Metastrongylidae</taxon>
        <taxon>Dictyocaulus</taxon>
    </lineage>
</organism>
<accession>A0A0D8XAZ9</accession>
<evidence type="ECO:0000313" key="13">
    <source>
        <dbReference type="EMBL" id="KJH41743.1"/>
    </source>
</evidence>
<evidence type="ECO:0000256" key="5">
    <source>
        <dbReference type="ARBA" id="ARBA00022833"/>
    </source>
</evidence>
<dbReference type="InterPro" id="IPR000859">
    <property type="entry name" value="CUB_dom"/>
</dbReference>
<evidence type="ECO:0000256" key="1">
    <source>
        <dbReference type="ARBA" id="ARBA00022536"/>
    </source>
</evidence>
<keyword evidence="6" id="KW-0482">Metalloprotease</keyword>
<keyword evidence="7" id="KW-1015">Disulfide bond</keyword>
<dbReference type="PROSITE" id="PS51864">
    <property type="entry name" value="ASTACIN"/>
    <property type="match status" value="1"/>
</dbReference>
<evidence type="ECO:0000256" key="4">
    <source>
        <dbReference type="ARBA" id="ARBA00022801"/>
    </source>
</evidence>
<name>A0A0D8XAZ9_DICVI</name>
<dbReference type="OrthoDB" id="291007at2759"/>
<dbReference type="SUPFAM" id="SSF49854">
    <property type="entry name" value="Spermadhesin, CUB domain"/>
    <property type="match status" value="1"/>
</dbReference>
<dbReference type="EMBL" id="KN716768">
    <property type="protein sequence ID" value="KJH41743.1"/>
    <property type="molecule type" value="Genomic_DNA"/>
</dbReference>
<dbReference type="PANTHER" id="PTHR10127">
    <property type="entry name" value="DISCOIDIN, CUB, EGF, LAMININ , AND ZINC METALLOPROTEASE DOMAIN CONTAINING"/>
    <property type="match status" value="1"/>
</dbReference>